<evidence type="ECO:0000313" key="2">
    <source>
        <dbReference type="Proteomes" id="UP000467322"/>
    </source>
</evidence>
<dbReference type="Pfam" id="PF13279">
    <property type="entry name" value="4HBT_2"/>
    <property type="match status" value="1"/>
</dbReference>
<dbReference type="CDD" id="cd00586">
    <property type="entry name" value="4HBT"/>
    <property type="match status" value="1"/>
</dbReference>
<comment type="caution">
    <text evidence="1">The sequence shown here is derived from an EMBL/GenBank/DDBJ whole genome shotgun (WGS) entry which is preliminary data.</text>
</comment>
<sequence>MYPFIRLAKEIIKASRQPALRYDGVHVSHHICWPWDLDMWLELNNGRTLTLFDLGRVPFMMRTGMARAVAKQRWGGAVAGASVMYRRRVRMFERIELRTRLIGWDDKFMYTEQSMWKGGICANHILVRGATTDKNGIVTTDRVLAALGLPDAKSPPLPDWVTGWIEADRHRPWPPEF</sequence>
<accession>A0A845M246</accession>
<evidence type="ECO:0000313" key="1">
    <source>
        <dbReference type="EMBL" id="MZR13636.1"/>
    </source>
</evidence>
<keyword evidence="2" id="KW-1185">Reference proteome</keyword>
<dbReference type="PANTHER" id="PTHR12475:SF4">
    <property type="entry name" value="PROTEIN THEM6"/>
    <property type="match status" value="1"/>
</dbReference>
<reference evidence="1 2" key="1">
    <citation type="submission" date="2019-12" db="EMBL/GenBank/DDBJ databases">
        <title>Maritimibacter sp. nov. sp. isolated from sea sand.</title>
        <authorList>
            <person name="Kim J."/>
            <person name="Jeong S.E."/>
            <person name="Jung H.S."/>
            <person name="Jeon C.O."/>
        </authorList>
    </citation>
    <scope>NUCLEOTIDE SEQUENCE [LARGE SCALE GENOMIC DNA]</scope>
    <source>
        <strain evidence="1 2">DP07</strain>
    </source>
</reference>
<dbReference type="SUPFAM" id="SSF54637">
    <property type="entry name" value="Thioesterase/thiol ester dehydrase-isomerase"/>
    <property type="match status" value="1"/>
</dbReference>
<name>A0A845M246_9RHOB</name>
<dbReference type="InterPro" id="IPR029069">
    <property type="entry name" value="HotDog_dom_sf"/>
</dbReference>
<dbReference type="RefSeq" id="WP_161351758.1">
    <property type="nucleotide sequence ID" value="NZ_WTUX01000012.1"/>
</dbReference>
<dbReference type="InterPro" id="IPR051490">
    <property type="entry name" value="THEM6_lcsJ_thioesterase"/>
</dbReference>
<proteinExistence type="predicted"/>
<dbReference type="AlphaFoldDB" id="A0A845M246"/>
<dbReference type="PANTHER" id="PTHR12475">
    <property type="match status" value="1"/>
</dbReference>
<gene>
    <name evidence="1" type="ORF">GQE99_11470</name>
</gene>
<dbReference type="Gene3D" id="3.10.129.10">
    <property type="entry name" value="Hotdog Thioesterase"/>
    <property type="match status" value="1"/>
</dbReference>
<dbReference type="EMBL" id="WTUX01000012">
    <property type="protein sequence ID" value="MZR13636.1"/>
    <property type="molecule type" value="Genomic_DNA"/>
</dbReference>
<organism evidence="1 2">
    <name type="scientific">Maritimibacter harenae</name>
    <dbReference type="NCBI Taxonomy" id="2606218"/>
    <lineage>
        <taxon>Bacteria</taxon>
        <taxon>Pseudomonadati</taxon>
        <taxon>Pseudomonadota</taxon>
        <taxon>Alphaproteobacteria</taxon>
        <taxon>Rhodobacterales</taxon>
        <taxon>Roseobacteraceae</taxon>
        <taxon>Maritimibacter</taxon>
    </lineage>
</organism>
<dbReference type="Proteomes" id="UP000467322">
    <property type="component" value="Unassembled WGS sequence"/>
</dbReference>
<protein>
    <submittedName>
        <fullName evidence="1">Thioeseterase</fullName>
    </submittedName>
</protein>